<dbReference type="EMBL" id="VSRR010076991">
    <property type="protein sequence ID" value="MPC88197.1"/>
    <property type="molecule type" value="Genomic_DNA"/>
</dbReference>
<sequence length="46" mass="4995">MWPPISSFLSLPLPRPRYLVISFLPASPCLSLSPPVSPCLPCTLPC</sequence>
<evidence type="ECO:0000313" key="2">
    <source>
        <dbReference type="Proteomes" id="UP000324222"/>
    </source>
</evidence>
<dbReference type="AlphaFoldDB" id="A0A5B7J3K8"/>
<accession>A0A5B7J3K8</accession>
<comment type="caution">
    <text evidence="1">The sequence shown here is derived from an EMBL/GenBank/DDBJ whole genome shotgun (WGS) entry which is preliminary data.</text>
</comment>
<name>A0A5B7J3K8_PORTR</name>
<keyword evidence="2" id="KW-1185">Reference proteome</keyword>
<gene>
    <name evidence="1" type="ORF">E2C01_083094</name>
</gene>
<evidence type="ECO:0000313" key="1">
    <source>
        <dbReference type="EMBL" id="MPC88197.1"/>
    </source>
</evidence>
<proteinExistence type="predicted"/>
<reference evidence="1 2" key="1">
    <citation type="submission" date="2019-05" db="EMBL/GenBank/DDBJ databases">
        <title>Another draft genome of Portunus trituberculatus and its Hox gene families provides insights of decapod evolution.</title>
        <authorList>
            <person name="Jeong J.-H."/>
            <person name="Song I."/>
            <person name="Kim S."/>
            <person name="Choi T."/>
            <person name="Kim D."/>
            <person name="Ryu S."/>
            <person name="Kim W."/>
        </authorList>
    </citation>
    <scope>NUCLEOTIDE SEQUENCE [LARGE SCALE GENOMIC DNA]</scope>
    <source>
        <tissue evidence="1">Muscle</tissue>
    </source>
</reference>
<dbReference type="Proteomes" id="UP000324222">
    <property type="component" value="Unassembled WGS sequence"/>
</dbReference>
<protein>
    <submittedName>
        <fullName evidence="1">Uncharacterized protein</fullName>
    </submittedName>
</protein>
<organism evidence="1 2">
    <name type="scientific">Portunus trituberculatus</name>
    <name type="common">Swimming crab</name>
    <name type="synonym">Neptunus trituberculatus</name>
    <dbReference type="NCBI Taxonomy" id="210409"/>
    <lineage>
        <taxon>Eukaryota</taxon>
        <taxon>Metazoa</taxon>
        <taxon>Ecdysozoa</taxon>
        <taxon>Arthropoda</taxon>
        <taxon>Crustacea</taxon>
        <taxon>Multicrustacea</taxon>
        <taxon>Malacostraca</taxon>
        <taxon>Eumalacostraca</taxon>
        <taxon>Eucarida</taxon>
        <taxon>Decapoda</taxon>
        <taxon>Pleocyemata</taxon>
        <taxon>Brachyura</taxon>
        <taxon>Eubrachyura</taxon>
        <taxon>Portunoidea</taxon>
        <taxon>Portunidae</taxon>
        <taxon>Portuninae</taxon>
        <taxon>Portunus</taxon>
    </lineage>
</organism>